<evidence type="ECO:0000313" key="2">
    <source>
        <dbReference type="EMBL" id="KAK7488103.1"/>
    </source>
</evidence>
<protein>
    <submittedName>
        <fullName evidence="2">Uncharacterized protein</fullName>
    </submittedName>
</protein>
<dbReference type="Proteomes" id="UP001519460">
    <property type="component" value="Unassembled WGS sequence"/>
</dbReference>
<name>A0ABD0KM44_9CAEN</name>
<feature type="compositionally biased region" description="Basic and acidic residues" evidence="1">
    <location>
        <begin position="150"/>
        <end position="179"/>
    </location>
</feature>
<organism evidence="2 3">
    <name type="scientific">Batillaria attramentaria</name>
    <dbReference type="NCBI Taxonomy" id="370345"/>
    <lineage>
        <taxon>Eukaryota</taxon>
        <taxon>Metazoa</taxon>
        <taxon>Spiralia</taxon>
        <taxon>Lophotrochozoa</taxon>
        <taxon>Mollusca</taxon>
        <taxon>Gastropoda</taxon>
        <taxon>Caenogastropoda</taxon>
        <taxon>Sorbeoconcha</taxon>
        <taxon>Cerithioidea</taxon>
        <taxon>Batillariidae</taxon>
        <taxon>Batillaria</taxon>
    </lineage>
</organism>
<dbReference type="AlphaFoldDB" id="A0ABD0KM44"/>
<feature type="compositionally biased region" description="Polar residues" evidence="1">
    <location>
        <begin position="120"/>
        <end position="136"/>
    </location>
</feature>
<keyword evidence="3" id="KW-1185">Reference proteome</keyword>
<proteinExistence type="predicted"/>
<comment type="caution">
    <text evidence="2">The sequence shown here is derived from an EMBL/GenBank/DDBJ whole genome shotgun (WGS) entry which is preliminary data.</text>
</comment>
<accession>A0ABD0KM44</accession>
<reference evidence="2 3" key="1">
    <citation type="journal article" date="2023" name="Sci. Data">
        <title>Genome assembly of the Korean intertidal mud-creeper Batillaria attramentaria.</title>
        <authorList>
            <person name="Patra A.K."/>
            <person name="Ho P.T."/>
            <person name="Jun S."/>
            <person name="Lee S.J."/>
            <person name="Kim Y."/>
            <person name="Won Y.J."/>
        </authorList>
    </citation>
    <scope>NUCLEOTIDE SEQUENCE [LARGE SCALE GENOMIC DNA]</scope>
    <source>
        <strain evidence="2">Wonlab-2016</strain>
    </source>
</reference>
<dbReference type="EMBL" id="JACVVK020000155">
    <property type="protein sequence ID" value="KAK7488103.1"/>
    <property type="molecule type" value="Genomic_DNA"/>
</dbReference>
<evidence type="ECO:0000313" key="3">
    <source>
        <dbReference type="Proteomes" id="UP001519460"/>
    </source>
</evidence>
<sequence>MSSMAAKETNQQKMEIWDKLRRHNTQRFVGNTARAVEAFSMIDQLTTIGTPTSTHYRSPDHSSSYKPPVTLTELNSFTITFHVVFFPSHARQTWTILSAQGSLTSPPPQVVSPLTRPDSKIQTPFSSSNYQMTGRSFSLHRDMGGWNRNKGQDGDPAPRHEKRTERRENGRVEGKDPDAPRYCIPQIDSRACGAMGNLHIGSTPCLTPAENTA</sequence>
<feature type="region of interest" description="Disordered" evidence="1">
    <location>
        <begin position="103"/>
        <end position="183"/>
    </location>
</feature>
<evidence type="ECO:0000256" key="1">
    <source>
        <dbReference type="SAM" id="MobiDB-lite"/>
    </source>
</evidence>
<gene>
    <name evidence="2" type="ORF">BaRGS_00020694</name>
</gene>